<protein>
    <submittedName>
        <fullName evidence="3">Uncharacterized protein</fullName>
    </submittedName>
</protein>
<organism evidence="3 4">
    <name type="scientific">Staurois parvus</name>
    <dbReference type="NCBI Taxonomy" id="386267"/>
    <lineage>
        <taxon>Eukaryota</taxon>
        <taxon>Metazoa</taxon>
        <taxon>Chordata</taxon>
        <taxon>Craniata</taxon>
        <taxon>Vertebrata</taxon>
        <taxon>Euteleostomi</taxon>
        <taxon>Amphibia</taxon>
        <taxon>Batrachia</taxon>
        <taxon>Anura</taxon>
        <taxon>Neobatrachia</taxon>
        <taxon>Ranoidea</taxon>
        <taxon>Ranidae</taxon>
        <taxon>Staurois</taxon>
    </lineage>
</organism>
<proteinExistence type="predicted"/>
<feature type="region of interest" description="Disordered" evidence="1">
    <location>
        <begin position="138"/>
        <end position="165"/>
    </location>
</feature>
<keyword evidence="2" id="KW-0472">Membrane</keyword>
<evidence type="ECO:0000313" key="3">
    <source>
        <dbReference type="EMBL" id="CAI9532624.1"/>
    </source>
</evidence>
<keyword evidence="2" id="KW-1133">Transmembrane helix</keyword>
<comment type="caution">
    <text evidence="3">The sequence shown here is derived from an EMBL/GenBank/DDBJ whole genome shotgun (WGS) entry which is preliminary data.</text>
</comment>
<keyword evidence="2" id="KW-0812">Transmembrane</keyword>
<sequence length="203" mass="22420">MVHSTYRHRTSIRGMTDLMIKNVMKADNTSFHCFVVVKLCAGDNQYEDEIQYGGGTRLIISGKDASTIERHMLLIIVSSGAVLIILLVILIVLTVKGVICKKKTSFSEQQMNTMPAAGDVTSEEGPYCEIGARKPEHISVDGTDEAGGNEMENRQMEDGADREDGSLLYAKLNKEKLKEKHPAENPKQNEEVLYAAVVKTTSE</sequence>
<name>A0ABN9A9E8_9NEOB</name>
<dbReference type="EMBL" id="CATNWA010000072">
    <property type="protein sequence ID" value="CAI9532624.1"/>
    <property type="molecule type" value="Genomic_DNA"/>
</dbReference>
<evidence type="ECO:0000313" key="4">
    <source>
        <dbReference type="Proteomes" id="UP001162483"/>
    </source>
</evidence>
<reference evidence="3" key="1">
    <citation type="submission" date="2023-05" db="EMBL/GenBank/DDBJ databases">
        <authorList>
            <person name="Stuckert A."/>
        </authorList>
    </citation>
    <scope>NUCLEOTIDE SEQUENCE</scope>
</reference>
<evidence type="ECO:0000256" key="2">
    <source>
        <dbReference type="SAM" id="Phobius"/>
    </source>
</evidence>
<feature type="compositionally biased region" description="Basic and acidic residues" evidence="1">
    <location>
        <begin position="151"/>
        <end position="165"/>
    </location>
</feature>
<keyword evidence="4" id="KW-1185">Reference proteome</keyword>
<dbReference type="Proteomes" id="UP001162483">
    <property type="component" value="Unassembled WGS sequence"/>
</dbReference>
<gene>
    <name evidence="3" type="ORF">SPARVUS_LOCUS248345</name>
</gene>
<evidence type="ECO:0000256" key="1">
    <source>
        <dbReference type="SAM" id="MobiDB-lite"/>
    </source>
</evidence>
<feature type="transmembrane region" description="Helical" evidence="2">
    <location>
        <begin position="73"/>
        <end position="95"/>
    </location>
</feature>
<accession>A0ABN9A9E8</accession>